<dbReference type="SUPFAM" id="SSF52540">
    <property type="entry name" value="P-loop containing nucleoside triphosphate hydrolases"/>
    <property type="match status" value="1"/>
</dbReference>
<dbReference type="InterPro" id="IPR027417">
    <property type="entry name" value="P-loop_NTPase"/>
</dbReference>
<feature type="domain" description="ABC transporter" evidence="1">
    <location>
        <begin position="56"/>
        <end position="187"/>
    </location>
</feature>
<dbReference type="AlphaFoldDB" id="A0A1M5T394"/>
<dbReference type="EMBL" id="FQXO01000017">
    <property type="protein sequence ID" value="SHH45211.1"/>
    <property type="molecule type" value="Genomic_DNA"/>
</dbReference>
<organism evidence="2 3">
    <name type="scientific">Caloranaerobacter azorensis DSM 13643</name>
    <dbReference type="NCBI Taxonomy" id="1121264"/>
    <lineage>
        <taxon>Bacteria</taxon>
        <taxon>Bacillati</taxon>
        <taxon>Bacillota</taxon>
        <taxon>Tissierellia</taxon>
        <taxon>Tissierellales</taxon>
        <taxon>Thermohalobacteraceae</taxon>
        <taxon>Caloranaerobacter</taxon>
    </lineage>
</organism>
<keyword evidence="3" id="KW-1185">Reference proteome</keyword>
<dbReference type="Proteomes" id="UP000183967">
    <property type="component" value="Unassembled WGS sequence"/>
</dbReference>
<reference evidence="3" key="1">
    <citation type="submission" date="2016-11" db="EMBL/GenBank/DDBJ databases">
        <authorList>
            <person name="Varghese N."/>
            <person name="Submissions S."/>
        </authorList>
    </citation>
    <scope>NUCLEOTIDE SEQUENCE [LARGE SCALE GENOMIC DNA]</scope>
    <source>
        <strain evidence="3">DSM 13643</strain>
    </source>
</reference>
<dbReference type="GO" id="GO:0005524">
    <property type="term" value="F:ATP binding"/>
    <property type="evidence" value="ECO:0007669"/>
    <property type="project" value="InterPro"/>
</dbReference>
<evidence type="ECO:0000313" key="2">
    <source>
        <dbReference type="EMBL" id="SHH45211.1"/>
    </source>
</evidence>
<dbReference type="InterPro" id="IPR003439">
    <property type="entry name" value="ABC_transporter-like_ATP-bd"/>
</dbReference>
<gene>
    <name evidence="2" type="ORF">SAMN02745135_00845</name>
</gene>
<dbReference type="GO" id="GO:0042626">
    <property type="term" value="F:ATPase-coupled transmembrane transporter activity"/>
    <property type="evidence" value="ECO:0007669"/>
    <property type="project" value="TreeGrafter"/>
</dbReference>
<name>A0A1M5T394_9FIRM</name>
<dbReference type="PANTHER" id="PTHR24221">
    <property type="entry name" value="ATP-BINDING CASSETTE SUB-FAMILY B"/>
    <property type="match status" value="1"/>
</dbReference>
<protein>
    <submittedName>
        <fullName evidence="2">ABC transporter</fullName>
    </submittedName>
</protein>
<evidence type="ECO:0000259" key="1">
    <source>
        <dbReference type="Pfam" id="PF00005"/>
    </source>
</evidence>
<dbReference type="PANTHER" id="PTHR24221:SF654">
    <property type="entry name" value="ATP-BINDING CASSETTE SUB-FAMILY B MEMBER 6"/>
    <property type="match status" value="1"/>
</dbReference>
<sequence length="191" mass="22479">MCLHYYQHAKVCYKRMDEILTLKPEHNGTKIIDDIDSIELKDLYFSYNNKRELYFGLNFSLKKGKIYCLKGENGSGKSTLIDIITGLIYDYKGDVLYNNISIKELDANYLRRHLISIVEQEPDLINIPLKENLTFGIKSYDRDYLKRLCSEFYIEKRIDSHNENLDLSGGEKQKIAFSKRNIKKAKIYDIR</sequence>
<dbReference type="Pfam" id="PF00005">
    <property type="entry name" value="ABC_tran"/>
    <property type="match status" value="1"/>
</dbReference>
<dbReference type="GO" id="GO:0016887">
    <property type="term" value="F:ATP hydrolysis activity"/>
    <property type="evidence" value="ECO:0007669"/>
    <property type="project" value="InterPro"/>
</dbReference>
<proteinExistence type="predicted"/>
<accession>A0A1M5T394</accession>
<evidence type="ECO:0000313" key="3">
    <source>
        <dbReference type="Proteomes" id="UP000183967"/>
    </source>
</evidence>
<dbReference type="InterPro" id="IPR039421">
    <property type="entry name" value="Type_1_exporter"/>
</dbReference>
<dbReference type="Gene3D" id="3.40.50.300">
    <property type="entry name" value="P-loop containing nucleotide triphosphate hydrolases"/>
    <property type="match status" value="1"/>
</dbReference>